<dbReference type="GO" id="GO:0005737">
    <property type="term" value="C:cytoplasm"/>
    <property type="evidence" value="ECO:0007669"/>
    <property type="project" value="UniProtKB-SubCell"/>
</dbReference>
<evidence type="ECO:0000256" key="8">
    <source>
        <dbReference type="ARBA" id="ARBA00023242"/>
    </source>
</evidence>
<dbReference type="InterPro" id="IPR057941">
    <property type="entry name" value="TPR_TNPO3_IPO13_2nd"/>
</dbReference>
<evidence type="ECO:0000256" key="9">
    <source>
        <dbReference type="ARBA" id="ARBA00060097"/>
    </source>
</evidence>
<comment type="caution">
    <text evidence="13">The sequence shown here is derived from an EMBL/GenBank/DDBJ whole genome shotgun (WGS) entry which is preliminary data.</text>
</comment>
<dbReference type="FunFam" id="1.25.10.10:FF:000079">
    <property type="entry name" value="transportin-3 isoform X1"/>
    <property type="match status" value="1"/>
</dbReference>
<evidence type="ECO:0000256" key="1">
    <source>
        <dbReference type="ARBA" id="ARBA00004259"/>
    </source>
</evidence>
<sequence length="935" mass="106163">MEHMPDLQTVYDALKCLYHSSDCEAKEKASKWLQALQQSIFGWRIGDLLLQQNCDLESGYFGAQTLRTKIQSSFPELPIESHVSLRDSLIHHLKETNEKTNSVIVTQLCLALADLTLQMISWTNPIDDMLRIFNEDQGVNQRYLWPLLELLTVIPEEIQFSRHLKLGANRRSEVKLLMSKSSTNVLRFLETTLQTPLEDFVTHHMRVLKCYKTWVGTQTAPVDIWGRSSVLVFAFDFLKSPQGGNRVHEAASDAVCALLEEQIECCNVPKHLSDFIVGKCKELRDAYSNAVVEEDSDRAMNYCRIFTFLCESQLYDIVGDNDVYQPERLDLIDILIACCEHPEYEVVEITFGFWYKLSEEIYQRNQDRLTEVFRRPIERLLQCLQKHAQIEPDHEGILDETDEFADFRRRIVDLVKDVAFIVGSTSVFRHCCLSLTGSSWEVTEAALFMMGAVARNLLPDESEVIPGVLQAILSLPHEAHICVRHTSLWLISEMPDWINHHPEYLDSVLNFLLGHLTDSRLTGIASSAIESICNVARDRLTKHFDGLLQIIKNMDAFPLSLHASINILKGVTTVLSRLPEDQIEAVLFEVCRPQVEPLKSLVNPTPNPEKGKPSDPAFWFDRLAAVFRHLNINTNGNSHPCQAVMIQIWPIFSEVLHKYESNQRICERLSRCLRFGLRSLGRFSSPVIGSIVKEITEVYARHQHSCFLYLGSILVDEYAGDKSCAQGFLTMLESFLGPACALLQKENGLRDNPDTVDDLFRLCTRLLQRYPTELLSSPLFSYLLQCSLMASSLDHRDACSSVMKFISEVVQCARPKPSNGVTYNDEDSQRQELVRNVISSQGALILTTLLNASIFQLSSYNTVDVADVIYSFASVDRENTKMLLTQTFATLPRTTPSGCVTATDEQMKAFLDKTVGATSSKDVTRALRDFIRLYR</sequence>
<dbReference type="InterPro" id="IPR058537">
    <property type="entry name" value="TPR_TNPO3_IPO13_4th"/>
</dbReference>
<comment type="subcellular location">
    <subcellularLocation>
        <location evidence="2">Cytoplasm</location>
    </subcellularLocation>
    <subcellularLocation>
        <location evidence="1">Nucleus envelope</location>
    </subcellularLocation>
</comment>
<dbReference type="InterPro" id="IPR016024">
    <property type="entry name" value="ARM-type_fold"/>
</dbReference>
<dbReference type="SUPFAM" id="SSF48371">
    <property type="entry name" value="ARM repeat"/>
    <property type="match status" value="1"/>
</dbReference>
<name>A0AA88HPX9_ARTSF</name>
<comment type="function">
    <text evidence="9">Importin, which transports target proteins into the nucleus. Specifically mediates the nuclear import of splicing factor serine/arginine (SR) proteins, such as RBM4, SFRS1 and SFRS2, by recognizing phosphorylated SR domains. Also mediates the nuclear import of serine/arginine (SR) protein CPSF6, independently of CPSF6 phosphorylation. The nuclear import process is regulated by the small GTPase Ran that partitions between cytoplasm and nucleus in the predominantly GDP- and GTP-bound form, respectively. Importin associates with target cargo proteins in the cytoplasm, and the competitive binding of GTP-bound Ran induces the release of cargos in the nucleus.</text>
</comment>
<dbReference type="PANTHER" id="PTHR12363">
    <property type="entry name" value="TRANSPORTIN 3 AND IMPORTIN 13"/>
    <property type="match status" value="1"/>
</dbReference>
<proteinExistence type="predicted"/>
<keyword evidence="4" id="KW-0963">Cytoplasm</keyword>
<dbReference type="Gene3D" id="1.25.10.10">
    <property type="entry name" value="Leucine-rich Repeat Variant"/>
    <property type="match status" value="1"/>
</dbReference>
<evidence type="ECO:0000256" key="2">
    <source>
        <dbReference type="ARBA" id="ARBA00004496"/>
    </source>
</evidence>
<evidence type="ECO:0000313" key="13">
    <source>
        <dbReference type="EMBL" id="KAK2715840.1"/>
    </source>
</evidence>
<accession>A0AA88HPX9</accession>
<comment type="subunit">
    <text evidence="10">Interacts with (GTP-bound) Ran. Interacts with (phosphorylated) SFRS1 and SFRS2; leading to their nuclear import. Interacts with NUP62. Interacts with RBM4. Interacts with CPSF6, promoting its nuclear import.</text>
</comment>
<dbReference type="GO" id="GO:0005635">
    <property type="term" value="C:nuclear envelope"/>
    <property type="evidence" value="ECO:0007669"/>
    <property type="project" value="UniProtKB-SubCell"/>
</dbReference>
<gene>
    <name evidence="13" type="ORF">QYM36_010415</name>
</gene>
<evidence type="ECO:0000259" key="12">
    <source>
        <dbReference type="Pfam" id="PF08389"/>
    </source>
</evidence>
<evidence type="ECO:0000256" key="3">
    <source>
        <dbReference type="ARBA" id="ARBA00022448"/>
    </source>
</evidence>
<keyword evidence="8" id="KW-0539">Nucleus</keyword>
<feature type="domain" description="Exportin-1/Importin-beta-like" evidence="12">
    <location>
        <begin position="102"/>
        <end position="242"/>
    </location>
</feature>
<evidence type="ECO:0000256" key="4">
    <source>
        <dbReference type="ARBA" id="ARBA00022490"/>
    </source>
</evidence>
<keyword evidence="7" id="KW-0007">Acetylation</keyword>
<reference evidence="13" key="1">
    <citation type="submission" date="2023-07" db="EMBL/GenBank/DDBJ databases">
        <title>Chromosome-level genome assembly of Artemia franciscana.</title>
        <authorList>
            <person name="Jo E."/>
        </authorList>
    </citation>
    <scope>NUCLEOTIDE SEQUENCE</scope>
    <source>
        <tissue evidence="13">Whole body</tissue>
    </source>
</reference>
<dbReference type="InterPro" id="IPR051345">
    <property type="entry name" value="Importin_beta-like_NTR"/>
</dbReference>
<dbReference type="InterPro" id="IPR057942">
    <property type="entry name" value="TPR_TNPO3_IPO13_3rd"/>
</dbReference>
<dbReference type="Pfam" id="PF24139">
    <property type="entry name" value="TPR_TNPO3_IPO13_4th"/>
    <property type="match status" value="1"/>
</dbReference>
<organism evidence="13 14">
    <name type="scientific">Artemia franciscana</name>
    <name type="common">Brine shrimp</name>
    <name type="synonym">Artemia sanfranciscana</name>
    <dbReference type="NCBI Taxonomy" id="6661"/>
    <lineage>
        <taxon>Eukaryota</taxon>
        <taxon>Metazoa</taxon>
        <taxon>Ecdysozoa</taxon>
        <taxon>Arthropoda</taxon>
        <taxon>Crustacea</taxon>
        <taxon>Branchiopoda</taxon>
        <taxon>Anostraca</taxon>
        <taxon>Artemiidae</taxon>
        <taxon>Artemia</taxon>
    </lineage>
</organism>
<keyword evidence="14" id="KW-1185">Reference proteome</keyword>
<dbReference type="Proteomes" id="UP001187531">
    <property type="component" value="Unassembled WGS sequence"/>
</dbReference>
<keyword evidence="3" id="KW-0813">Transport</keyword>
<dbReference type="GO" id="GO:0006606">
    <property type="term" value="P:protein import into nucleus"/>
    <property type="evidence" value="ECO:0007669"/>
    <property type="project" value="TreeGrafter"/>
</dbReference>
<dbReference type="AlphaFoldDB" id="A0AA88HPX9"/>
<protein>
    <recommendedName>
        <fullName evidence="11">Transportin-3</fullName>
    </recommendedName>
</protein>
<dbReference type="EMBL" id="JAVRJZ010000012">
    <property type="protein sequence ID" value="KAK2715840.1"/>
    <property type="molecule type" value="Genomic_DNA"/>
</dbReference>
<dbReference type="PANTHER" id="PTHR12363:SF42">
    <property type="entry name" value="TRANSPORTIN-3"/>
    <property type="match status" value="1"/>
</dbReference>
<dbReference type="InterPro" id="IPR013598">
    <property type="entry name" value="Exportin-1/Importin-b-like"/>
</dbReference>
<keyword evidence="5" id="KW-0597">Phosphoprotein</keyword>
<evidence type="ECO:0000256" key="10">
    <source>
        <dbReference type="ARBA" id="ARBA00063116"/>
    </source>
</evidence>
<dbReference type="Pfam" id="PF24138">
    <property type="entry name" value="TPR_TNPO3_IPO13_2nd"/>
    <property type="match status" value="1"/>
</dbReference>
<dbReference type="Pfam" id="PF08389">
    <property type="entry name" value="Xpo1"/>
    <property type="match status" value="1"/>
</dbReference>
<keyword evidence="6" id="KW-0653">Protein transport</keyword>
<evidence type="ECO:0000256" key="7">
    <source>
        <dbReference type="ARBA" id="ARBA00022990"/>
    </source>
</evidence>
<evidence type="ECO:0000313" key="14">
    <source>
        <dbReference type="Proteomes" id="UP001187531"/>
    </source>
</evidence>
<evidence type="ECO:0000256" key="11">
    <source>
        <dbReference type="ARBA" id="ARBA00067328"/>
    </source>
</evidence>
<dbReference type="Pfam" id="PF24140">
    <property type="entry name" value="TPR_TNPO3_IPO13_3rd"/>
    <property type="match status" value="1"/>
</dbReference>
<dbReference type="InterPro" id="IPR011989">
    <property type="entry name" value="ARM-like"/>
</dbReference>
<evidence type="ECO:0000256" key="5">
    <source>
        <dbReference type="ARBA" id="ARBA00022553"/>
    </source>
</evidence>
<evidence type="ECO:0000256" key="6">
    <source>
        <dbReference type="ARBA" id="ARBA00022927"/>
    </source>
</evidence>